<protein>
    <recommendedName>
        <fullName evidence="3">Uracil DNA glycosylase superfamily protein</fullName>
    </recommendedName>
</protein>
<dbReference type="RefSeq" id="WP_377177237.1">
    <property type="nucleotide sequence ID" value="NZ_JBHTMY010000002.1"/>
</dbReference>
<evidence type="ECO:0000313" key="1">
    <source>
        <dbReference type="EMBL" id="MFD1315260.1"/>
    </source>
</evidence>
<comment type="caution">
    <text evidence="1">The sequence shown here is derived from an EMBL/GenBank/DDBJ whole genome shotgun (WGS) entry which is preliminary data.</text>
</comment>
<reference evidence="2" key="1">
    <citation type="journal article" date="2019" name="Int. J. Syst. Evol. Microbiol.">
        <title>The Global Catalogue of Microorganisms (GCM) 10K type strain sequencing project: providing services to taxonomists for standard genome sequencing and annotation.</title>
        <authorList>
            <consortium name="The Broad Institute Genomics Platform"/>
            <consortium name="The Broad Institute Genome Sequencing Center for Infectious Disease"/>
            <person name="Wu L."/>
            <person name="Ma J."/>
        </authorList>
    </citation>
    <scope>NUCLEOTIDE SEQUENCE [LARGE SCALE GENOMIC DNA]</scope>
    <source>
        <strain evidence="2">CCUG 61485</strain>
    </source>
</reference>
<dbReference type="Gene3D" id="3.40.470.10">
    <property type="entry name" value="Uracil-DNA glycosylase-like domain"/>
    <property type="match status" value="1"/>
</dbReference>
<keyword evidence="2" id="KW-1185">Reference proteome</keyword>
<dbReference type="EMBL" id="JBHTMY010000002">
    <property type="protein sequence ID" value="MFD1315260.1"/>
    <property type="molecule type" value="Genomic_DNA"/>
</dbReference>
<dbReference type="InterPro" id="IPR036895">
    <property type="entry name" value="Uracil-DNA_glycosylase-like_sf"/>
</dbReference>
<sequence>MTEPFYFPFGQKLKKVEQKDRTPKRVFVLGVYASAVHARWEDKNGKQKVSALAIASEPEIFWTGENAEEIISKIIIPEQLGRLTAPPNKILNGPSGRALDSLFLEPLGFDRKTAWLCDLLPESRVNEKQRNAIDKHYSNSIIEKFGLPKATIPDFDKAELNNKIRRNEILEELENSKAENLILLGDLPIKWFLRFYDNRFSRLAQFGITENKYGRQHEIRINNKIYNVIPLCHPRQANRLGNSNAKWGNLHDNWMKEKQQKANKSYI</sequence>
<gene>
    <name evidence="1" type="ORF">ACFQ39_06490</name>
</gene>
<dbReference type="Proteomes" id="UP001597201">
    <property type="component" value="Unassembled WGS sequence"/>
</dbReference>
<proteinExistence type="predicted"/>
<organism evidence="1 2">
    <name type="scientific">Namhaeicola litoreus</name>
    <dbReference type="NCBI Taxonomy" id="1052145"/>
    <lineage>
        <taxon>Bacteria</taxon>
        <taxon>Pseudomonadati</taxon>
        <taxon>Bacteroidota</taxon>
        <taxon>Flavobacteriia</taxon>
        <taxon>Flavobacteriales</taxon>
        <taxon>Flavobacteriaceae</taxon>
        <taxon>Namhaeicola</taxon>
    </lineage>
</organism>
<evidence type="ECO:0008006" key="3">
    <source>
        <dbReference type="Google" id="ProtNLM"/>
    </source>
</evidence>
<name>A0ABW3Y1H4_9FLAO</name>
<evidence type="ECO:0000313" key="2">
    <source>
        <dbReference type="Proteomes" id="UP001597201"/>
    </source>
</evidence>
<accession>A0ABW3Y1H4</accession>